<name>A0ABS8VCG2_DATST</name>
<dbReference type="Proteomes" id="UP000823775">
    <property type="component" value="Unassembled WGS sequence"/>
</dbReference>
<protein>
    <recommendedName>
        <fullName evidence="3">Acylamino-acid-releasing enzyme N-terminal domain-containing protein</fullName>
    </recommendedName>
</protein>
<evidence type="ECO:0000313" key="5">
    <source>
        <dbReference type="Proteomes" id="UP000823775"/>
    </source>
</evidence>
<comment type="similarity">
    <text evidence="1">Belongs to the peptidase S9C family.</text>
</comment>
<evidence type="ECO:0000259" key="3">
    <source>
        <dbReference type="Pfam" id="PF19283"/>
    </source>
</evidence>
<sequence>MASNIVNALFNMEHGNIGDCWAPPAKKHGEIKNLLLLLLLGRCRRELREWLPCWWHCDACVWEVVALAAIAPSTVDGPARTWTNGYFVPCHSTQGGSKLLVRNSERKSPTKFEIWVPSQVEKEFHVSPSVHGSVYSDGWYNISYLLRVVFVMMENVFPEDSGFLTVQENSSDKECGSWKGQGDWEEDWGETYPGKRSFHFVINVNRCRALSGNSSFSWSLLALDGDNIVAGHFSASHPAELVLLKFQSRISREPYRETFEHMGKSMFTKAPSSEHLCRLSQQITNITHFQGQNTYTLLAMYQGPPSTNMYRLANS</sequence>
<evidence type="ECO:0000313" key="4">
    <source>
        <dbReference type="EMBL" id="MCD9644891.1"/>
    </source>
</evidence>
<evidence type="ECO:0000256" key="1">
    <source>
        <dbReference type="ARBA" id="ARBA00010040"/>
    </source>
</evidence>
<gene>
    <name evidence="4" type="ORF">HAX54_033415</name>
</gene>
<keyword evidence="2" id="KW-0378">Hydrolase</keyword>
<accession>A0ABS8VCG2</accession>
<keyword evidence="5" id="KW-1185">Reference proteome</keyword>
<dbReference type="PANTHER" id="PTHR42776:SF29">
    <property type="entry name" value="ACYLAMINOACYL-PEPTIDASE"/>
    <property type="match status" value="1"/>
</dbReference>
<dbReference type="PANTHER" id="PTHR42776">
    <property type="entry name" value="SERINE PEPTIDASE S9 FAMILY MEMBER"/>
    <property type="match status" value="1"/>
</dbReference>
<feature type="domain" description="Acylamino-acid-releasing enzyme N-terminal" evidence="3">
    <location>
        <begin position="92"/>
        <end position="206"/>
    </location>
</feature>
<dbReference type="EMBL" id="JACEIK010004273">
    <property type="protein sequence ID" value="MCD9644891.1"/>
    <property type="molecule type" value="Genomic_DNA"/>
</dbReference>
<dbReference type="InterPro" id="IPR045550">
    <property type="entry name" value="AARE_N"/>
</dbReference>
<evidence type="ECO:0000256" key="2">
    <source>
        <dbReference type="ARBA" id="ARBA00022801"/>
    </source>
</evidence>
<reference evidence="4 5" key="1">
    <citation type="journal article" date="2021" name="BMC Genomics">
        <title>Datura genome reveals duplications of psychoactive alkaloid biosynthetic genes and high mutation rate following tissue culture.</title>
        <authorList>
            <person name="Rajewski A."/>
            <person name="Carter-House D."/>
            <person name="Stajich J."/>
            <person name="Litt A."/>
        </authorList>
    </citation>
    <scope>NUCLEOTIDE SEQUENCE [LARGE SCALE GENOMIC DNA]</scope>
    <source>
        <strain evidence="4">AR-01</strain>
    </source>
</reference>
<organism evidence="4 5">
    <name type="scientific">Datura stramonium</name>
    <name type="common">Jimsonweed</name>
    <name type="synonym">Common thornapple</name>
    <dbReference type="NCBI Taxonomy" id="4076"/>
    <lineage>
        <taxon>Eukaryota</taxon>
        <taxon>Viridiplantae</taxon>
        <taxon>Streptophyta</taxon>
        <taxon>Embryophyta</taxon>
        <taxon>Tracheophyta</taxon>
        <taxon>Spermatophyta</taxon>
        <taxon>Magnoliopsida</taxon>
        <taxon>eudicotyledons</taxon>
        <taxon>Gunneridae</taxon>
        <taxon>Pentapetalae</taxon>
        <taxon>asterids</taxon>
        <taxon>lamiids</taxon>
        <taxon>Solanales</taxon>
        <taxon>Solanaceae</taxon>
        <taxon>Solanoideae</taxon>
        <taxon>Datureae</taxon>
        <taxon>Datura</taxon>
    </lineage>
</organism>
<comment type="caution">
    <text evidence="4">The sequence shown here is derived from an EMBL/GenBank/DDBJ whole genome shotgun (WGS) entry which is preliminary data.</text>
</comment>
<proteinExistence type="inferred from homology"/>
<dbReference type="Pfam" id="PF19283">
    <property type="entry name" value="APEH_N"/>
    <property type="match status" value="1"/>
</dbReference>